<evidence type="ECO:0008006" key="4">
    <source>
        <dbReference type="Google" id="ProtNLM"/>
    </source>
</evidence>
<sequence length="107" mass="11677">MPKASSSVPKAKQPKEEKKSKREPSAWNLYVKAQYPAWKEANPGRPFKDAMADLKLQWQDAEENPNKGKPVKPRSSKSKRGAAKDASSEPARSSPGIDGSDLPSSEA</sequence>
<reference evidence="2 3" key="1">
    <citation type="submission" date="2024-02" db="EMBL/GenBank/DDBJ databases">
        <title>A draft genome for the cacao thread blight pathogen Marasmius crinis-equi.</title>
        <authorList>
            <person name="Cohen S.P."/>
            <person name="Baruah I.K."/>
            <person name="Amoako-Attah I."/>
            <person name="Bukari Y."/>
            <person name="Meinhardt L.W."/>
            <person name="Bailey B.A."/>
        </authorList>
    </citation>
    <scope>NUCLEOTIDE SEQUENCE [LARGE SCALE GENOMIC DNA]</scope>
    <source>
        <strain evidence="2 3">GH-76</strain>
    </source>
</reference>
<feature type="compositionally biased region" description="Basic and acidic residues" evidence="1">
    <location>
        <begin position="13"/>
        <end position="24"/>
    </location>
</feature>
<gene>
    <name evidence="2" type="ORF">V5O48_012712</name>
</gene>
<accession>A0ABR3F221</accession>
<feature type="compositionally biased region" description="Basic residues" evidence="1">
    <location>
        <begin position="69"/>
        <end position="81"/>
    </location>
</feature>
<dbReference type="SUPFAM" id="SSF47095">
    <property type="entry name" value="HMG-box"/>
    <property type="match status" value="1"/>
</dbReference>
<name>A0ABR3F221_9AGAR</name>
<proteinExistence type="predicted"/>
<dbReference type="InterPro" id="IPR036910">
    <property type="entry name" value="HMG_box_dom_sf"/>
</dbReference>
<protein>
    <recommendedName>
        <fullName evidence="4">HMG box domain-containing protein</fullName>
    </recommendedName>
</protein>
<comment type="caution">
    <text evidence="2">The sequence shown here is derived from an EMBL/GenBank/DDBJ whole genome shotgun (WGS) entry which is preliminary data.</text>
</comment>
<dbReference type="Proteomes" id="UP001465976">
    <property type="component" value="Unassembled WGS sequence"/>
</dbReference>
<organism evidence="2 3">
    <name type="scientific">Marasmius crinis-equi</name>
    <dbReference type="NCBI Taxonomy" id="585013"/>
    <lineage>
        <taxon>Eukaryota</taxon>
        <taxon>Fungi</taxon>
        <taxon>Dikarya</taxon>
        <taxon>Basidiomycota</taxon>
        <taxon>Agaricomycotina</taxon>
        <taxon>Agaricomycetes</taxon>
        <taxon>Agaricomycetidae</taxon>
        <taxon>Agaricales</taxon>
        <taxon>Marasmiineae</taxon>
        <taxon>Marasmiaceae</taxon>
        <taxon>Marasmius</taxon>
    </lineage>
</organism>
<evidence type="ECO:0000313" key="2">
    <source>
        <dbReference type="EMBL" id="KAL0569256.1"/>
    </source>
</evidence>
<feature type="region of interest" description="Disordered" evidence="1">
    <location>
        <begin position="1"/>
        <end position="107"/>
    </location>
</feature>
<evidence type="ECO:0000256" key="1">
    <source>
        <dbReference type="SAM" id="MobiDB-lite"/>
    </source>
</evidence>
<dbReference type="EMBL" id="JBAHYK010001157">
    <property type="protein sequence ID" value="KAL0569256.1"/>
    <property type="molecule type" value="Genomic_DNA"/>
</dbReference>
<keyword evidence="3" id="KW-1185">Reference proteome</keyword>
<dbReference type="Gene3D" id="1.10.30.10">
    <property type="entry name" value="High mobility group box domain"/>
    <property type="match status" value="1"/>
</dbReference>
<evidence type="ECO:0000313" key="3">
    <source>
        <dbReference type="Proteomes" id="UP001465976"/>
    </source>
</evidence>